<dbReference type="RefSeq" id="WP_238208809.1">
    <property type="nucleotide sequence ID" value="NZ_JBHTND010000009.1"/>
</dbReference>
<dbReference type="InterPro" id="IPR006328">
    <property type="entry name" value="2-HAD"/>
</dbReference>
<dbReference type="Gene3D" id="3.40.50.1000">
    <property type="entry name" value="HAD superfamily/HAD-like"/>
    <property type="match status" value="1"/>
</dbReference>
<dbReference type="Proteomes" id="UP001597176">
    <property type="component" value="Unassembled WGS sequence"/>
</dbReference>
<keyword evidence="2 3" id="KW-0378">Hydrolase</keyword>
<dbReference type="Pfam" id="PF00702">
    <property type="entry name" value="Hydrolase"/>
    <property type="match status" value="1"/>
</dbReference>
<dbReference type="NCBIfam" id="TIGR01428">
    <property type="entry name" value="HAD_type_II"/>
    <property type="match status" value="1"/>
</dbReference>
<dbReference type="SFLD" id="SFLDS00003">
    <property type="entry name" value="Haloacid_Dehalogenase"/>
    <property type="match status" value="1"/>
</dbReference>
<dbReference type="EMBL" id="JBHTND010000009">
    <property type="protein sequence ID" value="MFD1301597.1"/>
    <property type="molecule type" value="Genomic_DNA"/>
</dbReference>
<dbReference type="EC" id="3.8.1.2" evidence="3"/>
<evidence type="ECO:0000313" key="4">
    <source>
        <dbReference type="EMBL" id="MFD1301597.1"/>
    </source>
</evidence>
<dbReference type="SFLD" id="SFLDG01135">
    <property type="entry name" value="C1.5.6:_HAD__Beta-PGM__Phospha"/>
    <property type="match status" value="1"/>
</dbReference>
<accession>A0ABW3WW56</accession>
<dbReference type="PANTHER" id="PTHR43316:SF3">
    <property type="entry name" value="HALOACID DEHALOGENASE, TYPE II (AFU_ORTHOLOGUE AFUA_2G07750)-RELATED"/>
    <property type="match status" value="1"/>
</dbReference>
<dbReference type="NCBIfam" id="TIGR01493">
    <property type="entry name" value="HAD-SF-IA-v2"/>
    <property type="match status" value="1"/>
</dbReference>
<dbReference type="InterPro" id="IPR023198">
    <property type="entry name" value="PGP-like_dom2"/>
</dbReference>
<dbReference type="InterPro" id="IPR023214">
    <property type="entry name" value="HAD_sf"/>
</dbReference>
<evidence type="ECO:0000313" key="5">
    <source>
        <dbReference type="Proteomes" id="UP001597176"/>
    </source>
</evidence>
<protein>
    <recommendedName>
        <fullName evidence="3">(S)-2-haloacid dehalogenase</fullName>
        <ecNumber evidence="3">3.8.1.2</ecNumber>
    </recommendedName>
    <alternativeName>
        <fullName evidence="3">2-haloalkanoic acid dehalogenase</fullName>
    </alternativeName>
    <alternativeName>
        <fullName evidence="3">Halocarboxylic acid halidohydrolase</fullName>
    </alternativeName>
    <alternativeName>
        <fullName evidence="3">L-2-haloacid dehalogenase</fullName>
    </alternativeName>
</protein>
<proteinExistence type="inferred from homology"/>
<dbReference type="InterPro" id="IPR006439">
    <property type="entry name" value="HAD-SF_hydro_IA"/>
</dbReference>
<comment type="similarity">
    <text evidence="1 3">Belongs to the HAD-like hydrolase superfamily. S-2-haloalkanoic acid dehalogenase family.</text>
</comment>
<gene>
    <name evidence="4" type="ORF">ACFQ4G_08370</name>
</gene>
<organism evidence="4 5">
    <name type="scientific">Methylobacterium marchantiae</name>
    <dbReference type="NCBI Taxonomy" id="600331"/>
    <lineage>
        <taxon>Bacteria</taxon>
        <taxon>Pseudomonadati</taxon>
        <taxon>Pseudomonadota</taxon>
        <taxon>Alphaproteobacteria</taxon>
        <taxon>Hyphomicrobiales</taxon>
        <taxon>Methylobacteriaceae</taxon>
        <taxon>Methylobacterium</taxon>
    </lineage>
</organism>
<keyword evidence="5" id="KW-1185">Reference proteome</keyword>
<dbReference type="InterPro" id="IPR051540">
    <property type="entry name" value="S-2-haloacid_dehalogenase"/>
</dbReference>
<dbReference type="PANTHER" id="PTHR43316">
    <property type="entry name" value="HYDROLASE, HALOACID DELAHOGENASE-RELATED"/>
    <property type="match status" value="1"/>
</dbReference>
<dbReference type="PRINTS" id="PR00413">
    <property type="entry name" value="HADHALOGNASE"/>
</dbReference>
<name>A0ABW3WW56_9HYPH</name>
<comment type="caution">
    <text evidence="4">The sequence shown here is derived from an EMBL/GenBank/DDBJ whole genome shotgun (WGS) entry which is preliminary data.</text>
</comment>
<comment type="catalytic activity">
    <reaction evidence="3">
        <text>an (S)-2-haloacid + H2O = a (2R)-2-hydroxycarboxylate + a halide anion + H(+)</text>
        <dbReference type="Rhea" id="RHEA:11192"/>
        <dbReference type="ChEBI" id="CHEBI:15377"/>
        <dbReference type="ChEBI" id="CHEBI:15378"/>
        <dbReference type="ChEBI" id="CHEBI:16042"/>
        <dbReference type="ChEBI" id="CHEBI:58314"/>
        <dbReference type="ChEBI" id="CHEBI:137405"/>
        <dbReference type="EC" id="3.8.1.2"/>
    </reaction>
</comment>
<reference evidence="5" key="1">
    <citation type="journal article" date="2019" name="Int. J. Syst. Evol. Microbiol.">
        <title>The Global Catalogue of Microorganisms (GCM) 10K type strain sequencing project: providing services to taxonomists for standard genome sequencing and annotation.</title>
        <authorList>
            <consortium name="The Broad Institute Genomics Platform"/>
            <consortium name="The Broad Institute Genome Sequencing Center for Infectious Disease"/>
            <person name="Wu L."/>
            <person name="Ma J."/>
        </authorList>
    </citation>
    <scope>NUCLEOTIDE SEQUENCE [LARGE SCALE GENOMIC DNA]</scope>
    <source>
        <strain evidence="5">CCUG 56108</strain>
    </source>
</reference>
<evidence type="ECO:0000256" key="2">
    <source>
        <dbReference type="ARBA" id="ARBA00022801"/>
    </source>
</evidence>
<dbReference type="CDD" id="cd02588">
    <property type="entry name" value="HAD_L2-DEX"/>
    <property type="match status" value="1"/>
</dbReference>
<sequence length="230" mass="24947">MTDGALFAGKSFLTGKTLAVFDAYGTLLDVNSAVVRYARDIGGDADAFSGLWRTKQLEYSWVTGLMGRYASFWLLTEHALDYALERYPDIDRALRAALLDAYRSLDAYPDATDTLHTLRRRGVRTAILSNGDASMLAASVSAAGLAEGLDAILSVDPAGIFKTAPAAYEIVLRHFRAIASEVVFFSSNRWDIAGATSFGFDSVWVNRSDLPDEYADLAPVEVIASLSQIA</sequence>
<comment type="function">
    <text evidence="3">Catalyzes the hydrolytic dehalogenation of small (S)-2-haloalkanoic acids to yield the corresponding (R)-2-hydroxyalkanoic acids.</text>
</comment>
<dbReference type="SFLD" id="SFLDF00045">
    <property type="entry name" value="2-haloacid_dehalogenase"/>
    <property type="match status" value="1"/>
</dbReference>
<dbReference type="SFLD" id="SFLDG01129">
    <property type="entry name" value="C1.5:_HAD__Beta-PGM__Phosphata"/>
    <property type="match status" value="1"/>
</dbReference>
<evidence type="ECO:0000256" key="1">
    <source>
        <dbReference type="ARBA" id="ARBA00008106"/>
    </source>
</evidence>
<dbReference type="InterPro" id="IPR036412">
    <property type="entry name" value="HAD-like_sf"/>
</dbReference>
<evidence type="ECO:0000256" key="3">
    <source>
        <dbReference type="RuleBase" id="RU368077"/>
    </source>
</evidence>
<dbReference type="Gene3D" id="1.10.150.240">
    <property type="entry name" value="Putative phosphatase, domain 2"/>
    <property type="match status" value="1"/>
</dbReference>
<dbReference type="SUPFAM" id="SSF56784">
    <property type="entry name" value="HAD-like"/>
    <property type="match status" value="1"/>
</dbReference>